<reference evidence="1" key="1">
    <citation type="submission" date="2014-11" db="EMBL/GenBank/DDBJ databases">
        <authorList>
            <person name="Amaro Gonzalez C."/>
        </authorList>
    </citation>
    <scope>NUCLEOTIDE SEQUENCE</scope>
</reference>
<reference evidence="1" key="2">
    <citation type="journal article" date="2015" name="Fish Shellfish Immunol.">
        <title>Early steps in the European eel (Anguilla anguilla)-Vibrio vulnificus interaction in the gills: Role of the RtxA13 toxin.</title>
        <authorList>
            <person name="Callol A."/>
            <person name="Pajuelo D."/>
            <person name="Ebbesson L."/>
            <person name="Teles M."/>
            <person name="MacKenzie S."/>
            <person name="Amaro C."/>
        </authorList>
    </citation>
    <scope>NUCLEOTIDE SEQUENCE</scope>
</reference>
<sequence length="23" mass="2713">MCDKNSMICMIKTRQSLLLAHLY</sequence>
<name>A0A0E9QC21_ANGAN</name>
<evidence type="ECO:0000313" key="1">
    <source>
        <dbReference type="EMBL" id="JAH14416.1"/>
    </source>
</evidence>
<accession>A0A0E9QC21</accession>
<proteinExistence type="predicted"/>
<dbReference type="AlphaFoldDB" id="A0A0E9QC21"/>
<organism evidence="1">
    <name type="scientific">Anguilla anguilla</name>
    <name type="common">European freshwater eel</name>
    <name type="synonym">Muraena anguilla</name>
    <dbReference type="NCBI Taxonomy" id="7936"/>
    <lineage>
        <taxon>Eukaryota</taxon>
        <taxon>Metazoa</taxon>
        <taxon>Chordata</taxon>
        <taxon>Craniata</taxon>
        <taxon>Vertebrata</taxon>
        <taxon>Euteleostomi</taxon>
        <taxon>Actinopterygii</taxon>
        <taxon>Neopterygii</taxon>
        <taxon>Teleostei</taxon>
        <taxon>Anguilliformes</taxon>
        <taxon>Anguillidae</taxon>
        <taxon>Anguilla</taxon>
    </lineage>
</organism>
<protein>
    <submittedName>
        <fullName evidence="1">Uncharacterized protein</fullName>
    </submittedName>
</protein>
<dbReference type="EMBL" id="GBXM01094161">
    <property type="protein sequence ID" value="JAH14416.1"/>
    <property type="molecule type" value="Transcribed_RNA"/>
</dbReference>